<dbReference type="GO" id="GO:1990281">
    <property type="term" value="C:efflux pump complex"/>
    <property type="evidence" value="ECO:0007669"/>
    <property type="project" value="TreeGrafter"/>
</dbReference>
<dbReference type="EMBL" id="FOLO01000024">
    <property type="protein sequence ID" value="SFC94311.1"/>
    <property type="molecule type" value="Genomic_DNA"/>
</dbReference>
<keyword evidence="3" id="KW-0812">Transmembrane</keyword>
<feature type="region of interest" description="Disordered" evidence="2">
    <location>
        <begin position="372"/>
        <end position="399"/>
    </location>
</feature>
<evidence type="ECO:0000256" key="3">
    <source>
        <dbReference type="SAM" id="Phobius"/>
    </source>
</evidence>
<dbReference type="NCBIfam" id="TIGR01730">
    <property type="entry name" value="RND_mfp"/>
    <property type="match status" value="1"/>
</dbReference>
<evidence type="ECO:0000313" key="5">
    <source>
        <dbReference type="EMBL" id="SFC94311.1"/>
    </source>
</evidence>
<feature type="transmembrane region" description="Helical" evidence="3">
    <location>
        <begin position="7"/>
        <end position="27"/>
    </location>
</feature>
<dbReference type="STRING" id="1123010.SAMN02745724_02992"/>
<sequence>MATKKQILFPIGILVLGVGIAAGFSAMKKPPEEKDEKEIFPLVQIQPAAIQSITLDVSSYGLIAPKNQTKLVAQLSGQLVNVSETFVVGGFVKKGDVLARIDPNDYEAALIEAQATLAQARSALEVERAQGHVAQSEWERIRKNSNEFIPSELYLRKPQLAEQLARFKASEASLKRAKRNLERTYISAPYDAIIAKRDVSLGSVVSPGSNIGELNSISIAEVRLPVADKDMQYLIKGGINANVVLTTQYAGKQYDWQANIVRSEGVINQKSRMSYLVAQVKNPYAQNTDFPPLRFGAYVNAKIQGLKINNTATVARHLVKNNKIAVLTTDNTLTYQTVDILREFDDKIVLSNGLQNGDKIITTALDYPSEGMKLTTEHAKPSQLDSDEKNETQIAMKKD</sequence>
<dbReference type="Pfam" id="PF25917">
    <property type="entry name" value="BSH_RND"/>
    <property type="match status" value="1"/>
</dbReference>
<dbReference type="Gene3D" id="2.40.420.20">
    <property type="match status" value="1"/>
</dbReference>
<evidence type="ECO:0000313" key="6">
    <source>
        <dbReference type="Proteomes" id="UP000198862"/>
    </source>
</evidence>
<proteinExistence type="inferred from homology"/>
<dbReference type="OrthoDB" id="5730196at2"/>
<protein>
    <submittedName>
        <fullName evidence="5">RND family efflux transporter, MFP subunit</fullName>
    </submittedName>
</protein>
<dbReference type="GO" id="GO:0015562">
    <property type="term" value="F:efflux transmembrane transporter activity"/>
    <property type="evidence" value="ECO:0007669"/>
    <property type="project" value="TreeGrafter"/>
</dbReference>
<dbReference type="InterPro" id="IPR058625">
    <property type="entry name" value="MdtA-like_BSH"/>
</dbReference>
<evidence type="ECO:0000256" key="2">
    <source>
        <dbReference type="SAM" id="MobiDB-lite"/>
    </source>
</evidence>
<dbReference type="PANTHER" id="PTHR30469">
    <property type="entry name" value="MULTIDRUG RESISTANCE PROTEIN MDTA"/>
    <property type="match status" value="1"/>
</dbReference>
<accession>A0A1I1N9G8</accession>
<keyword evidence="3" id="KW-1133">Transmembrane helix</keyword>
<evidence type="ECO:0000259" key="4">
    <source>
        <dbReference type="Pfam" id="PF25917"/>
    </source>
</evidence>
<dbReference type="PANTHER" id="PTHR30469:SF12">
    <property type="entry name" value="MULTIDRUG RESISTANCE PROTEIN MDTA"/>
    <property type="match status" value="1"/>
</dbReference>
<dbReference type="SUPFAM" id="SSF111369">
    <property type="entry name" value="HlyD-like secretion proteins"/>
    <property type="match status" value="1"/>
</dbReference>
<dbReference type="Gene3D" id="2.40.50.100">
    <property type="match status" value="1"/>
</dbReference>
<reference evidence="5 6" key="1">
    <citation type="submission" date="2016-10" db="EMBL/GenBank/DDBJ databases">
        <authorList>
            <person name="de Groot N.N."/>
        </authorList>
    </citation>
    <scope>NUCLEOTIDE SEQUENCE [LARGE SCALE GENOMIC DNA]</scope>
    <source>
        <strain evidence="5 6">DSM 6059</strain>
    </source>
</reference>
<feature type="compositionally biased region" description="Basic and acidic residues" evidence="2">
    <location>
        <begin position="375"/>
        <end position="399"/>
    </location>
</feature>
<keyword evidence="6" id="KW-1185">Reference proteome</keyword>
<name>A0A1I1N9G8_9GAMM</name>
<organism evidence="5 6">
    <name type="scientific">Pseudoalteromonas denitrificans DSM 6059</name>
    <dbReference type="NCBI Taxonomy" id="1123010"/>
    <lineage>
        <taxon>Bacteria</taxon>
        <taxon>Pseudomonadati</taxon>
        <taxon>Pseudomonadota</taxon>
        <taxon>Gammaproteobacteria</taxon>
        <taxon>Alteromonadales</taxon>
        <taxon>Pseudoalteromonadaceae</taxon>
        <taxon>Pseudoalteromonas</taxon>
    </lineage>
</organism>
<dbReference type="InterPro" id="IPR006143">
    <property type="entry name" value="RND_pump_MFP"/>
</dbReference>
<dbReference type="Gene3D" id="1.10.287.470">
    <property type="entry name" value="Helix hairpin bin"/>
    <property type="match status" value="1"/>
</dbReference>
<dbReference type="RefSeq" id="WP_091985699.1">
    <property type="nucleotide sequence ID" value="NZ_FOLO01000024.1"/>
</dbReference>
<gene>
    <name evidence="5" type="ORF">SAMN02745724_02992</name>
</gene>
<dbReference type="Gene3D" id="2.40.30.170">
    <property type="match status" value="1"/>
</dbReference>
<dbReference type="AlphaFoldDB" id="A0A1I1N9G8"/>
<evidence type="ECO:0000256" key="1">
    <source>
        <dbReference type="ARBA" id="ARBA00009477"/>
    </source>
</evidence>
<keyword evidence="3" id="KW-0472">Membrane</keyword>
<feature type="domain" description="Multidrug resistance protein MdtA-like barrel-sandwich hybrid" evidence="4">
    <location>
        <begin position="68"/>
        <end position="209"/>
    </location>
</feature>
<dbReference type="Proteomes" id="UP000198862">
    <property type="component" value="Unassembled WGS sequence"/>
</dbReference>
<comment type="similarity">
    <text evidence="1">Belongs to the membrane fusion protein (MFP) (TC 8.A.1) family.</text>
</comment>